<evidence type="ECO:0000259" key="11">
    <source>
        <dbReference type="Pfam" id="PF00768"/>
    </source>
</evidence>
<reference evidence="12 13" key="1">
    <citation type="submission" date="2020-04" db="EMBL/GenBank/DDBJ databases">
        <authorList>
            <consortium name="Desulfovibrio sp. FSS-1 genome sequencing consortium"/>
            <person name="Shimoshige H."/>
            <person name="Kobayashi H."/>
            <person name="Maekawa T."/>
        </authorList>
    </citation>
    <scope>NUCLEOTIDE SEQUENCE [LARGE SCALE GENOMIC DNA]</scope>
    <source>
        <strain evidence="12 13">SIID29052-01</strain>
    </source>
</reference>
<sequence>MRKWTVLVVVLTIFSLLLSPHLVGAKSSQPEKKQARSTESASKAPAHKSSSSAKKPSKEDKKSASSKDEARHAKATAKPSKERKTAAKDAPVKEKSPKEERGSKGRKRALQAEPAPAKPVLPDSFKGEFGVATRAAMVQDMETGRVLFAQEPDVPIPPASLTKVLTLYLVNELVRDGSLKLEQSIPVSEAASHAGGSTMRLKTGEMVALDDLVKGIAIASANDGCVAVAEYLGKGDITPFVEAMNRKAKELGMTNSQFFNPNGLPHDEQVTTARDMATLASAYLKRFPESLSIHSMTEFTHNNRVRHNSNTLLGRVEGVDGLKTGFVCASGYNIVVTAKRGDTRLVAVVLGARNRRVREREATRLIEEGFKIVAAEKAASGKQVAQAH</sequence>
<dbReference type="Proteomes" id="UP000494245">
    <property type="component" value="Unassembled WGS sequence"/>
</dbReference>
<dbReference type="GO" id="GO:0009252">
    <property type="term" value="P:peptidoglycan biosynthetic process"/>
    <property type="evidence" value="ECO:0007669"/>
    <property type="project" value="UniProtKB-KW"/>
</dbReference>
<dbReference type="InterPro" id="IPR018044">
    <property type="entry name" value="Peptidase_S11"/>
</dbReference>
<dbReference type="SUPFAM" id="SSF56601">
    <property type="entry name" value="beta-lactamase/transpeptidase-like"/>
    <property type="match status" value="1"/>
</dbReference>
<feature type="domain" description="Peptidase S11 D-alanyl-D-alanine carboxypeptidase A N-terminal" evidence="11">
    <location>
        <begin position="131"/>
        <end position="353"/>
    </location>
</feature>
<evidence type="ECO:0000256" key="7">
    <source>
        <dbReference type="PIRSR" id="PIRSR618044-1"/>
    </source>
</evidence>
<feature type="active site" description="Acyl-ester intermediate" evidence="7">
    <location>
        <position position="160"/>
    </location>
</feature>
<dbReference type="GO" id="GO:0006508">
    <property type="term" value="P:proteolysis"/>
    <property type="evidence" value="ECO:0007669"/>
    <property type="project" value="InterPro"/>
</dbReference>
<dbReference type="PRINTS" id="PR00725">
    <property type="entry name" value="DADACBPTASE1"/>
</dbReference>
<name>A0A6V8LSR4_9BACT</name>
<dbReference type="Pfam" id="PF00768">
    <property type="entry name" value="Peptidase_S11"/>
    <property type="match status" value="1"/>
</dbReference>
<gene>
    <name evidence="12" type="primary">dacC_2</name>
    <name evidence="12" type="ORF">NNJEOMEG_02632</name>
</gene>
<feature type="compositionally biased region" description="Basic and acidic residues" evidence="10">
    <location>
        <begin position="56"/>
        <end position="72"/>
    </location>
</feature>
<dbReference type="PANTHER" id="PTHR21581:SF6">
    <property type="entry name" value="TRAFFICKING PROTEIN PARTICLE COMPLEX SUBUNIT 12"/>
    <property type="match status" value="1"/>
</dbReference>
<feature type="binding site" evidence="8">
    <location>
        <position position="323"/>
    </location>
    <ligand>
        <name>substrate</name>
    </ligand>
</feature>
<reference evidence="12 13" key="2">
    <citation type="submission" date="2020-05" db="EMBL/GenBank/DDBJ databases">
        <title>Draft genome sequence of Desulfovibrio sp. strainFSS-1.</title>
        <authorList>
            <person name="Shimoshige H."/>
            <person name="Kobayashi H."/>
            <person name="Maekawa T."/>
        </authorList>
    </citation>
    <scope>NUCLEOTIDE SEQUENCE [LARGE SCALE GENOMIC DNA]</scope>
    <source>
        <strain evidence="12 13">SIID29052-01</strain>
    </source>
</reference>
<dbReference type="InterPro" id="IPR012338">
    <property type="entry name" value="Beta-lactam/transpept-like"/>
</dbReference>
<keyword evidence="13" id="KW-1185">Reference proteome</keyword>
<evidence type="ECO:0000256" key="5">
    <source>
        <dbReference type="ARBA" id="ARBA00022984"/>
    </source>
</evidence>
<evidence type="ECO:0000256" key="2">
    <source>
        <dbReference type="ARBA" id="ARBA00022729"/>
    </source>
</evidence>
<evidence type="ECO:0000256" key="6">
    <source>
        <dbReference type="ARBA" id="ARBA00023316"/>
    </source>
</evidence>
<accession>A0A6V8LSR4</accession>
<evidence type="ECO:0000313" key="13">
    <source>
        <dbReference type="Proteomes" id="UP000494245"/>
    </source>
</evidence>
<keyword evidence="12" id="KW-0121">Carboxypeptidase</keyword>
<evidence type="ECO:0000256" key="4">
    <source>
        <dbReference type="ARBA" id="ARBA00022960"/>
    </source>
</evidence>
<dbReference type="GO" id="GO:0008360">
    <property type="term" value="P:regulation of cell shape"/>
    <property type="evidence" value="ECO:0007669"/>
    <property type="project" value="UniProtKB-KW"/>
</dbReference>
<feature type="compositionally biased region" description="Low complexity" evidence="10">
    <location>
        <begin position="40"/>
        <end position="54"/>
    </location>
</feature>
<keyword evidence="2" id="KW-0732">Signal</keyword>
<evidence type="ECO:0000256" key="1">
    <source>
        <dbReference type="ARBA" id="ARBA00007164"/>
    </source>
</evidence>
<proteinExistence type="inferred from homology"/>
<keyword evidence="5" id="KW-0573">Peptidoglycan synthesis</keyword>
<dbReference type="GO" id="GO:0071555">
    <property type="term" value="P:cell wall organization"/>
    <property type="evidence" value="ECO:0007669"/>
    <property type="project" value="UniProtKB-KW"/>
</dbReference>
<dbReference type="GO" id="GO:0009002">
    <property type="term" value="F:serine-type D-Ala-D-Ala carboxypeptidase activity"/>
    <property type="evidence" value="ECO:0007669"/>
    <property type="project" value="UniProtKB-EC"/>
</dbReference>
<comment type="similarity">
    <text evidence="1 9">Belongs to the peptidase S11 family.</text>
</comment>
<keyword evidence="4" id="KW-0133">Cell shape</keyword>
<dbReference type="EC" id="3.4.16.4" evidence="12"/>
<comment type="caution">
    <text evidence="12">The sequence shown here is derived from an EMBL/GenBank/DDBJ whole genome shotgun (WGS) entry which is preliminary data.</text>
</comment>
<dbReference type="EMBL" id="BLTE01000012">
    <property type="protein sequence ID" value="GFK94784.1"/>
    <property type="molecule type" value="Genomic_DNA"/>
</dbReference>
<evidence type="ECO:0000256" key="10">
    <source>
        <dbReference type="SAM" id="MobiDB-lite"/>
    </source>
</evidence>
<feature type="active site" evidence="7">
    <location>
        <position position="220"/>
    </location>
</feature>
<feature type="compositionally biased region" description="Basic and acidic residues" evidence="10">
    <location>
        <begin position="79"/>
        <end position="103"/>
    </location>
</feature>
<organism evidence="12 13">
    <name type="scientific">Fundidesulfovibrio magnetotacticus</name>
    <dbReference type="NCBI Taxonomy" id="2730080"/>
    <lineage>
        <taxon>Bacteria</taxon>
        <taxon>Pseudomonadati</taxon>
        <taxon>Thermodesulfobacteriota</taxon>
        <taxon>Desulfovibrionia</taxon>
        <taxon>Desulfovibrionales</taxon>
        <taxon>Desulfovibrionaceae</taxon>
        <taxon>Fundidesulfovibrio</taxon>
    </lineage>
</organism>
<evidence type="ECO:0000256" key="9">
    <source>
        <dbReference type="RuleBase" id="RU004016"/>
    </source>
</evidence>
<dbReference type="Gene3D" id="3.40.710.10">
    <property type="entry name" value="DD-peptidase/beta-lactamase superfamily"/>
    <property type="match status" value="1"/>
</dbReference>
<dbReference type="RefSeq" id="WP_173085199.1">
    <property type="nucleotide sequence ID" value="NZ_BLTE01000012.1"/>
</dbReference>
<dbReference type="InterPro" id="IPR001967">
    <property type="entry name" value="Peptidase_S11_N"/>
</dbReference>
<keyword evidence="3 12" id="KW-0378">Hydrolase</keyword>
<dbReference type="AlphaFoldDB" id="A0A6V8LSR4"/>
<dbReference type="PANTHER" id="PTHR21581">
    <property type="entry name" value="D-ALANYL-D-ALANINE CARBOXYPEPTIDASE"/>
    <property type="match status" value="1"/>
</dbReference>
<keyword evidence="12" id="KW-0645">Protease</keyword>
<keyword evidence="6" id="KW-0961">Cell wall biogenesis/degradation</keyword>
<protein>
    <submittedName>
        <fullName evidence="12">D-alanyl-D-alanine carboxypeptidase DacC</fullName>
        <ecNumber evidence="12">3.4.16.4</ecNumber>
    </submittedName>
</protein>
<evidence type="ECO:0000313" key="12">
    <source>
        <dbReference type="EMBL" id="GFK94784.1"/>
    </source>
</evidence>
<evidence type="ECO:0000256" key="8">
    <source>
        <dbReference type="PIRSR" id="PIRSR618044-2"/>
    </source>
</evidence>
<feature type="active site" description="Proton acceptor" evidence="7">
    <location>
        <position position="163"/>
    </location>
</feature>
<feature type="region of interest" description="Disordered" evidence="10">
    <location>
        <begin position="25"/>
        <end position="124"/>
    </location>
</feature>
<evidence type="ECO:0000256" key="3">
    <source>
        <dbReference type="ARBA" id="ARBA00022801"/>
    </source>
</evidence>